<dbReference type="GO" id="GO:0009401">
    <property type="term" value="P:phosphoenolpyruvate-dependent sugar phosphotransferase system"/>
    <property type="evidence" value="ECO:0007669"/>
    <property type="project" value="UniProtKB-KW"/>
</dbReference>
<keyword evidence="2" id="KW-0813">Transport</keyword>
<keyword evidence="5 9" id="KW-0808">Transferase</keyword>
<protein>
    <submittedName>
        <fullName evidence="9">PTS sugar transporter subunit IIB</fullName>
        <ecNumber evidence="9">2.7.1.-</ecNumber>
    </submittedName>
</protein>
<accession>A0AAU7PT83</accession>
<evidence type="ECO:0000256" key="6">
    <source>
        <dbReference type="ARBA" id="ARBA00022683"/>
    </source>
</evidence>
<keyword evidence="3" id="KW-0963">Cytoplasm</keyword>
<dbReference type="InterPro" id="IPR004720">
    <property type="entry name" value="PTS_IIB_sorbose-sp"/>
</dbReference>
<dbReference type="RefSeq" id="WP_349948225.1">
    <property type="nucleotide sequence ID" value="NZ_CP157940.1"/>
</dbReference>
<keyword evidence="4 9" id="KW-0762">Sugar transport</keyword>
<dbReference type="Pfam" id="PF03830">
    <property type="entry name" value="PTSIIB_sorb"/>
    <property type="match status" value="1"/>
</dbReference>
<dbReference type="GO" id="GO:0005737">
    <property type="term" value="C:cytoplasm"/>
    <property type="evidence" value="ECO:0007669"/>
    <property type="project" value="UniProtKB-SubCell"/>
</dbReference>
<keyword evidence="7" id="KW-0418">Kinase</keyword>
<name>A0AAU7PT83_9FIRM</name>
<dbReference type="GO" id="GO:0008982">
    <property type="term" value="F:protein-N(PI)-phosphohistidine-sugar phosphotransferase activity"/>
    <property type="evidence" value="ECO:0007669"/>
    <property type="project" value="InterPro"/>
</dbReference>
<dbReference type="AlphaFoldDB" id="A0AAU7PT83"/>
<dbReference type="SUPFAM" id="SSF52728">
    <property type="entry name" value="PTS IIb component"/>
    <property type="match status" value="1"/>
</dbReference>
<comment type="subcellular location">
    <subcellularLocation>
        <location evidence="1">Cytoplasm</location>
    </subcellularLocation>
</comment>
<proteinExistence type="predicted"/>
<dbReference type="EMBL" id="CP157940">
    <property type="protein sequence ID" value="XBS55567.1"/>
    <property type="molecule type" value="Genomic_DNA"/>
</dbReference>
<evidence type="ECO:0000256" key="4">
    <source>
        <dbReference type="ARBA" id="ARBA00022597"/>
    </source>
</evidence>
<sequence length="155" mass="17618">MSVRMIRIDDRLIHGQIVAAWAKSLSIKRIWIVDDDVAKDAFITNVMKMVSPPDTELVITGTDKAREMAEEFDAADKNTLILVKYPKVARLLFDTDIRLRELNVGGMGANAERKKLFKNISASEEERKTLKDMKESGVKVYFQVTPNEKQTLFEG</sequence>
<dbReference type="GO" id="GO:0016301">
    <property type="term" value="F:kinase activity"/>
    <property type="evidence" value="ECO:0007669"/>
    <property type="project" value="UniProtKB-KW"/>
</dbReference>
<evidence type="ECO:0000256" key="7">
    <source>
        <dbReference type="ARBA" id="ARBA00022777"/>
    </source>
</evidence>
<dbReference type="Gene3D" id="3.40.35.10">
    <property type="entry name" value="Phosphotransferase system, sorbose subfamily IIB component"/>
    <property type="match status" value="1"/>
</dbReference>
<dbReference type="PROSITE" id="PS51101">
    <property type="entry name" value="PTS_EIIB_TYPE_4"/>
    <property type="match status" value="1"/>
</dbReference>
<reference evidence="9" key="1">
    <citation type="submission" date="2024-06" db="EMBL/GenBank/DDBJ databases">
        <title>Lacrimispora cavernae sp. nov., a novel anaerobe isolated from bat guano pile inside a cave.</title>
        <authorList>
            <person name="Miller S.L."/>
            <person name="Lu N."/>
            <person name="King J."/>
            <person name="Sankaranarayanan K."/>
            <person name="Lawson P.A."/>
        </authorList>
    </citation>
    <scope>NUCLEOTIDE SEQUENCE</scope>
    <source>
        <strain evidence="9">BS-2</strain>
    </source>
</reference>
<evidence type="ECO:0000256" key="2">
    <source>
        <dbReference type="ARBA" id="ARBA00022448"/>
    </source>
</evidence>
<evidence type="ECO:0000256" key="1">
    <source>
        <dbReference type="ARBA" id="ARBA00004496"/>
    </source>
</evidence>
<feature type="domain" description="PTS EIIB type-4" evidence="8">
    <location>
        <begin position="1"/>
        <end position="155"/>
    </location>
</feature>
<evidence type="ECO:0000256" key="5">
    <source>
        <dbReference type="ARBA" id="ARBA00022679"/>
    </source>
</evidence>
<organism evidence="9">
    <name type="scientific">Lacrimispora sp. BS-2</name>
    <dbReference type="NCBI Taxonomy" id="3151850"/>
    <lineage>
        <taxon>Bacteria</taxon>
        <taxon>Bacillati</taxon>
        <taxon>Bacillota</taxon>
        <taxon>Clostridia</taxon>
        <taxon>Lachnospirales</taxon>
        <taxon>Lachnospiraceae</taxon>
        <taxon>Lacrimispora</taxon>
    </lineage>
</organism>
<keyword evidence="6" id="KW-0598">Phosphotransferase system</keyword>
<evidence type="ECO:0000259" key="8">
    <source>
        <dbReference type="PROSITE" id="PS51101"/>
    </source>
</evidence>
<gene>
    <name evidence="9" type="ORF">ABFV83_07185</name>
</gene>
<dbReference type="InterPro" id="IPR036667">
    <property type="entry name" value="PTS_IIB_sorbose-sp_sf"/>
</dbReference>
<evidence type="ECO:0000313" key="9">
    <source>
        <dbReference type="EMBL" id="XBS55567.1"/>
    </source>
</evidence>
<dbReference type="EC" id="2.7.1.-" evidence="9"/>
<evidence type="ECO:0000256" key="3">
    <source>
        <dbReference type="ARBA" id="ARBA00022490"/>
    </source>
</evidence>